<dbReference type="AlphaFoldDB" id="A0A5J4TFV2"/>
<evidence type="ECO:0000313" key="1">
    <source>
        <dbReference type="EMBL" id="KAA6356491.1"/>
    </source>
</evidence>
<organism evidence="1 2">
    <name type="scientific">Streblomastix strix</name>
    <dbReference type="NCBI Taxonomy" id="222440"/>
    <lineage>
        <taxon>Eukaryota</taxon>
        <taxon>Metamonada</taxon>
        <taxon>Preaxostyla</taxon>
        <taxon>Oxymonadida</taxon>
        <taxon>Streblomastigidae</taxon>
        <taxon>Streblomastix</taxon>
    </lineage>
</organism>
<comment type="caution">
    <text evidence="1">The sequence shown here is derived from an EMBL/GenBank/DDBJ whole genome shotgun (WGS) entry which is preliminary data.</text>
</comment>
<dbReference type="EMBL" id="SNRW01032883">
    <property type="protein sequence ID" value="KAA6356491.1"/>
    <property type="molecule type" value="Genomic_DNA"/>
</dbReference>
<accession>A0A5J4TFV2</accession>
<gene>
    <name evidence="1" type="ORF">EZS28_047982</name>
</gene>
<sequence>MLSVTTEYHGSLDDLIPEFPDYRFVLTRSELEQVAEKEILIPFQQLDLTFQIGVSEWWLKWEKIIKRSMILCCY</sequence>
<dbReference type="Proteomes" id="UP000324800">
    <property type="component" value="Unassembled WGS sequence"/>
</dbReference>
<proteinExistence type="predicted"/>
<name>A0A5J4TFV2_9EUKA</name>
<protein>
    <submittedName>
        <fullName evidence="1">Uncharacterized protein</fullName>
    </submittedName>
</protein>
<reference evidence="1 2" key="1">
    <citation type="submission" date="2019-03" db="EMBL/GenBank/DDBJ databases">
        <title>Single cell metagenomics reveals metabolic interactions within the superorganism composed of flagellate Streblomastix strix and complex community of Bacteroidetes bacteria on its surface.</title>
        <authorList>
            <person name="Treitli S.C."/>
            <person name="Kolisko M."/>
            <person name="Husnik F."/>
            <person name="Keeling P."/>
            <person name="Hampl V."/>
        </authorList>
    </citation>
    <scope>NUCLEOTIDE SEQUENCE [LARGE SCALE GENOMIC DNA]</scope>
    <source>
        <strain evidence="1">ST1C</strain>
    </source>
</reference>
<evidence type="ECO:0000313" key="2">
    <source>
        <dbReference type="Proteomes" id="UP000324800"/>
    </source>
</evidence>